<accession>A0A3P7MJQ6</accession>
<feature type="domain" description="Cell morphogenesis protein C-terminal" evidence="1">
    <location>
        <begin position="32"/>
        <end position="60"/>
    </location>
</feature>
<evidence type="ECO:0000313" key="3">
    <source>
        <dbReference type="Proteomes" id="UP000281553"/>
    </source>
</evidence>
<dbReference type="OrthoDB" id="6287603at2759"/>
<dbReference type="InterPro" id="IPR025481">
    <property type="entry name" value="Cell_Morphogen_C"/>
</dbReference>
<gene>
    <name evidence="2" type="ORF">DILT_LOCUS15427</name>
</gene>
<evidence type="ECO:0000313" key="2">
    <source>
        <dbReference type="EMBL" id="VDN29794.1"/>
    </source>
</evidence>
<feature type="non-terminal residue" evidence="2">
    <location>
        <position position="61"/>
    </location>
</feature>
<proteinExistence type="predicted"/>
<dbReference type="Proteomes" id="UP000281553">
    <property type="component" value="Unassembled WGS sequence"/>
</dbReference>
<keyword evidence="3" id="KW-1185">Reference proteome</keyword>
<dbReference type="EMBL" id="UYRU01079076">
    <property type="protein sequence ID" value="VDN29794.1"/>
    <property type="molecule type" value="Genomic_DNA"/>
</dbReference>
<evidence type="ECO:0000259" key="1">
    <source>
        <dbReference type="Pfam" id="PF14225"/>
    </source>
</evidence>
<name>A0A3P7MJQ6_DIBLA</name>
<protein>
    <recommendedName>
        <fullName evidence="1">Cell morphogenesis protein C-terminal domain-containing protein</fullName>
    </recommendedName>
</protein>
<dbReference type="AlphaFoldDB" id="A0A3P7MJQ6"/>
<dbReference type="Pfam" id="PF14225">
    <property type="entry name" value="MOR2-PAG1_C"/>
    <property type="match status" value="1"/>
</dbReference>
<reference evidence="2 3" key="1">
    <citation type="submission" date="2018-11" db="EMBL/GenBank/DDBJ databases">
        <authorList>
            <consortium name="Pathogen Informatics"/>
        </authorList>
    </citation>
    <scope>NUCLEOTIDE SEQUENCE [LARGE SCALE GENOMIC DNA]</scope>
</reference>
<organism evidence="2 3">
    <name type="scientific">Dibothriocephalus latus</name>
    <name type="common">Fish tapeworm</name>
    <name type="synonym">Diphyllobothrium latum</name>
    <dbReference type="NCBI Taxonomy" id="60516"/>
    <lineage>
        <taxon>Eukaryota</taxon>
        <taxon>Metazoa</taxon>
        <taxon>Spiralia</taxon>
        <taxon>Lophotrochozoa</taxon>
        <taxon>Platyhelminthes</taxon>
        <taxon>Cestoda</taxon>
        <taxon>Eucestoda</taxon>
        <taxon>Diphyllobothriidea</taxon>
        <taxon>Diphyllobothriidae</taxon>
        <taxon>Dibothriocephalus</taxon>
    </lineage>
</organism>
<sequence>MFALCVCFLNRSNSEAGTCRLSQDEQAELVSRIFWIGVCLLDSDYEYEYLAGLRLLNRLLP</sequence>